<reference evidence="2 3" key="1">
    <citation type="submission" date="2019-03" db="EMBL/GenBank/DDBJ databases">
        <title>Genomic Encyclopedia of Type Strains, Phase III (KMG-III): the genomes of soil and plant-associated and newly described type strains.</title>
        <authorList>
            <person name="Whitman W."/>
        </authorList>
    </citation>
    <scope>NUCLEOTIDE SEQUENCE [LARGE SCALE GENOMIC DNA]</scope>
    <source>
        <strain evidence="2 3">CGMCC 1.12802</strain>
    </source>
</reference>
<accession>A0A4R8IEK3</accession>
<dbReference type="NCBIfam" id="TIGR03568">
    <property type="entry name" value="NeuC_NnaA"/>
    <property type="match status" value="1"/>
</dbReference>
<dbReference type="EMBL" id="SOEO01000002">
    <property type="protein sequence ID" value="TDX84100.1"/>
    <property type="molecule type" value="Genomic_DNA"/>
</dbReference>
<dbReference type="Gene3D" id="3.40.50.2000">
    <property type="entry name" value="Glycogen Phosphorylase B"/>
    <property type="match status" value="2"/>
</dbReference>
<sequence>MKICVATGTRAEYGLLRPLMTAIKNEPNWQLQILVTGAHLSPEFGLTFQEIEKDGFQIDKKVEMLLSSDTASSIVKSMGLGMIGFSDALRDLNPDLLVILGDRYEMLALASSALIFTIPIIHLHGGEITEGAYDDAIRHSISKMSHFHFASTEEYKNRIIQLGENPKFVHNVGAIGLDSVKKLPLLSQDQLEKELNFQFKKYNYQVTFHPSTLDKELPEKQFQILLDAIDKQEDSFFVFTKANADTGGRIINKMIDDYVSTNSNKARAFSSLGNLRFLSLVTFCDAAVGNSSSGILEVPSLKTATINIGDRQKGRIQAESIINTKVSEIEILEAFEKVKSEKFKNKVENCVNPYGSGDTTEKIMTELRKVNLEAFRTKQFYDSNN</sequence>
<name>A0A4R8IEK3_9FLAO</name>
<dbReference type="PANTHER" id="PTHR43174">
    <property type="entry name" value="UDP-N-ACETYLGLUCOSAMINE 2-EPIMERASE"/>
    <property type="match status" value="1"/>
</dbReference>
<proteinExistence type="predicted"/>
<evidence type="ECO:0000259" key="1">
    <source>
        <dbReference type="Pfam" id="PF02350"/>
    </source>
</evidence>
<dbReference type="GO" id="GO:0006047">
    <property type="term" value="P:UDP-N-acetylglucosamine metabolic process"/>
    <property type="evidence" value="ECO:0007669"/>
    <property type="project" value="InterPro"/>
</dbReference>
<dbReference type="InterPro" id="IPR003331">
    <property type="entry name" value="UDP_GlcNAc_Epimerase_2_dom"/>
</dbReference>
<dbReference type="OrthoDB" id="9803238at2"/>
<dbReference type="PANTHER" id="PTHR43174:SF3">
    <property type="entry name" value="UDP-N-ACETYLGLUCOSAMINE 2-EPIMERASE"/>
    <property type="match status" value="1"/>
</dbReference>
<keyword evidence="3" id="KW-1185">Reference proteome</keyword>
<gene>
    <name evidence="2" type="ORF">B0I22_1696</name>
</gene>
<dbReference type="RefSeq" id="WP_133944143.1">
    <property type="nucleotide sequence ID" value="NZ_SOEO01000002.1"/>
</dbReference>
<organism evidence="2 3">
    <name type="scientific">Epilithonimonas xixisoli</name>
    <dbReference type="NCBI Taxonomy" id="1476462"/>
    <lineage>
        <taxon>Bacteria</taxon>
        <taxon>Pseudomonadati</taxon>
        <taxon>Bacteroidota</taxon>
        <taxon>Flavobacteriia</taxon>
        <taxon>Flavobacteriales</taxon>
        <taxon>Weeksellaceae</taxon>
        <taxon>Chryseobacterium group</taxon>
        <taxon>Epilithonimonas</taxon>
    </lineage>
</organism>
<dbReference type="SUPFAM" id="SSF53756">
    <property type="entry name" value="UDP-Glycosyltransferase/glycogen phosphorylase"/>
    <property type="match status" value="1"/>
</dbReference>
<dbReference type="GO" id="GO:0004553">
    <property type="term" value="F:hydrolase activity, hydrolyzing O-glycosyl compounds"/>
    <property type="evidence" value="ECO:0007669"/>
    <property type="project" value="InterPro"/>
</dbReference>
<feature type="domain" description="UDP-N-acetylglucosamine 2-epimerase" evidence="1">
    <location>
        <begin position="22"/>
        <end position="367"/>
    </location>
</feature>
<dbReference type="Pfam" id="PF02350">
    <property type="entry name" value="Epimerase_2"/>
    <property type="match status" value="1"/>
</dbReference>
<dbReference type="Proteomes" id="UP000295313">
    <property type="component" value="Unassembled WGS sequence"/>
</dbReference>
<dbReference type="CDD" id="cd03786">
    <property type="entry name" value="GTB_UDP-GlcNAc_2-Epimerase"/>
    <property type="match status" value="1"/>
</dbReference>
<evidence type="ECO:0000313" key="2">
    <source>
        <dbReference type="EMBL" id="TDX84100.1"/>
    </source>
</evidence>
<comment type="caution">
    <text evidence="2">The sequence shown here is derived from an EMBL/GenBank/DDBJ whole genome shotgun (WGS) entry which is preliminary data.</text>
</comment>
<dbReference type="InterPro" id="IPR029767">
    <property type="entry name" value="WecB-like"/>
</dbReference>
<evidence type="ECO:0000313" key="3">
    <source>
        <dbReference type="Proteomes" id="UP000295313"/>
    </source>
</evidence>
<dbReference type="InterPro" id="IPR020004">
    <property type="entry name" value="UDP-GlcNAc_Epase"/>
</dbReference>
<dbReference type="AlphaFoldDB" id="A0A4R8IEK3"/>
<protein>
    <submittedName>
        <fullName evidence="2">GDP/UDP-N,N'-diacetylbacillosamine 2-epimerase (Hydrolysing)</fullName>
    </submittedName>
</protein>